<sequence>MLDDHADDEVKEWHVKVGDTVAQFDNICEVQSDKASVTITSRYDGIIKKLYYNIDDIAKVGSTLVDIEVEDLKDEQSNDIEELAPTEPEAAINKQTAAQTTVQTTTKALATPAVRRIAAEHKVDINKVDGTGKNGRVLKEDILRHIGQLSGFLIKKLKQLLFYSFFCEMIAEHSIEKLTSREPSETASEIAQSVGLGKVFAPLSADKKVPIRGYTRAMIKSMTEALSIPHFGFHDEFCVDQLVKMRSELKKEGEKRGVKMTYMPIFIKVASMALTKFPILNSVMDENKENLIYKASHNISVAMDTPVGLVVPNIKHCEQRNIWEIAEELRRLGEAAKKEQLTKSDITDGTFTLSSIGMLGGIYANPVIMPPQVAIVALTKIRKEPKVNEDGQIYTPHVLRVSWSADHRVVDGATVVRFSNLMKTYLENPCLMAAELK</sequence>
<reference evidence="14" key="1">
    <citation type="submission" date="2017-02" db="UniProtKB">
        <authorList>
            <consortium name="WormBaseParasite"/>
        </authorList>
    </citation>
    <scope>IDENTIFICATION</scope>
</reference>
<keyword evidence="5 10" id="KW-0450">Lipoyl</keyword>
<dbReference type="GO" id="GO:0043754">
    <property type="term" value="F:dihydrolipoamide branched chain acyltransferase activity"/>
    <property type="evidence" value="ECO:0007669"/>
    <property type="project" value="UniProtKB-EC"/>
</dbReference>
<dbReference type="InterPro" id="IPR036625">
    <property type="entry name" value="E3-bd_dom_sf"/>
</dbReference>
<dbReference type="Pfam" id="PF00198">
    <property type="entry name" value="2-oxoacid_dh"/>
    <property type="match status" value="1"/>
</dbReference>
<dbReference type="FunFam" id="3.30.559.10:FF:000027">
    <property type="entry name" value="Dihydrolipoamide acetyltransferase component of pyruvate dehydrogenase complex"/>
    <property type="match status" value="1"/>
</dbReference>
<evidence type="ECO:0000259" key="11">
    <source>
        <dbReference type="PROSITE" id="PS50968"/>
    </source>
</evidence>
<name>A0A0N5AHI5_9BILA</name>
<keyword evidence="6" id="KW-0809">Transit peptide</keyword>
<comment type="catalytic activity">
    <reaction evidence="9">
        <text>N(6)-[(R)-dihydrolipoyl]-L-lysyl-[protein] + 2-methylpropanoyl-CoA = N(6)-[(R)-S(8)-2-methylpropanoyldihydrolipoyl]-L-lysyl-[protein] + CoA</text>
        <dbReference type="Rhea" id="RHEA:18865"/>
        <dbReference type="Rhea" id="RHEA-COMP:10475"/>
        <dbReference type="Rhea" id="RHEA-COMP:10497"/>
        <dbReference type="ChEBI" id="CHEBI:57287"/>
        <dbReference type="ChEBI" id="CHEBI:57338"/>
        <dbReference type="ChEBI" id="CHEBI:83100"/>
        <dbReference type="ChEBI" id="CHEBI:83142"/>
        <dbReference type="EC" id="2.3.1.168"/>
    </reaction>
    <physiologicalReaction direction="left-to-right" evidence="9">
        <dbReference type="Rhea" id="RHEA:18866"/>
    </physiologicalReaction>
</comment>
<dbReference type="InterPro" id="IPR050743">
    <property type="entry name" value="2-oxoacid_DH_E2_comp"/>
</dbReference>
<evidence type="ECO:0000313" key="14">
    <source>
        <dbReference type="WBParaSite" id="SMUV_0000383801-mRNA-1"/>
    </source>
</evidence>
<dbReference type="PANTHER" id="PTHR43178">
    <property type="entry name" value="DIHYDROLIPOAMIDE ACETYLTRANSFERASE COMPONENT OF PYRUVATE DEHYDROGENASE COMPLEX"/>
    <property type="match status" value="1"/>
</dbReference>
<dbReference type="SUPFAM" id="SSF47005">
    <property type="entry name" value="Peripheral subunit-binding domain of 2-oxo acid dehydrogenase complex"/>
    <property type="match status" value="1"/>
</dbReference>
<evidence type="ECO:0000313" key="13">
    <source>
        <dbReference type="Proteomes" id="UP000046393"/>
    </source>
</evidence>
<dbReference type="Proteomes" id="UP000046393">
    <property type="component" value="Unplaced"/>
</dbReference>
<dbReference type="FunFam" id="4.10.320.10:FF:000002">
    <property type="entry name" value="Dihydrolipoamide acetyltransferase component of pyruvate dehydrogenase complex"/>
    <property type="match status" value="1"/>
</dbReference>
<dbReference type="PANTHER" id="PTHR43178:SF5">
    <property type="entry name" value="LIPOAMIDE ACYLTRANSFERASE COMPONENT OF BRANCHED-CHAIN ALPHA-KETO ACID DEHYDROGENASE COMPLEX, MITOCHONDRIAL"/>
    <property type="match status" value="1"/>
</dbReference>
<dbReference type="InterPro" id="IPR003016">
    <property type="entry name" value="2-oxoA_DH_lipoyl-BS"/>
</dbReference>
<dbReference type="GO" id="GO:0031405">
    <property type="term" value="F:lipoic acid binding"/>
    <property type="evidence" value="ECO:0007669"/>
    <property type="project" value="TreeGrafter"/>
</dbReference>
<protein>
    <recommendedName>
        <fullName evidence="10">Dihydrolipoamide acetyltransferase component of pyruvate dehydrogenase complex</fullName>
        <ecNumber evidence="10">2.3.1.-</ecNumber>
    </recommendedName>
</protein>
<organism evidence="13 14">
    <name type="scientific">Syphacia muris</name>
    <dbReference type="NCBI Taxonomy" id="451379"/>
    <lineage>
        <taxon>Eukaryota</taxon>
        <taxon>Metazoa</taxon>
        <taxon>Ecdysozoa</taxon>
        <taxon>Nematoda</taxon>
        <taxon>Chromadorea</taxon>
        <taxon>Rhabditida</taxon>
        <taxon>Spirurina</taxon>
        <taxon>Oxyuridomorpha</taxon>
        <taxon>Oxyuroidea</taxon>
        <taxon>Oxyuridae</taxon>
        <taxon>Syphacia</taxon>
    </lineage>
</organism>
<feature type="domain" description="Lipoyl-binding" evidence="11">
    <location>
        <begin position="1"/>
        <end position="68"/>
    </location>
</feature>
<evidence type="ECO:0000256" key="7">
    <source>
        <dbReference type="ARBA" id="ARBA00023128"/>
    </source>
</evidence>
<dbReference type="PROSITE" id="PS50968">
    <property type="entry name" value="BIOTINYL_LIPOYL"/>
    <property type="match status" value="1"/>
</dbReference>
<dbReference type="PROSITE" id="PS00189">
    <property type="entry name" value="LIPOYL"/>
    <property type="match status" value="1"/>
</dbReference>
<evidence type="ECO:0000256" key="4">
    <source>
        <dbReference type="ARBA" id="ARBA00022679"/>
    </source>
</evidence>
<comment type="cofactor">
    <cofactor evidence="1 10">
        <name>(R)-lipoate</name>
        <dbReference type="ChEBI" id="CHEBI:83088"/>
    </cofactor>
</comment>
<dbReference type="CDD" id="cd06849">
    <property type="entry name" value="lipoyl_domain"/>
    <property type="match status" value="1"/>
</dbReference>
<dbReference type="InterPro" id="IPR000089">
    <property type="entry name" value="Biotin_lipoyl"/>
</dbReference>
<evidence type="ECO:0000256" key="5">
    <source>
        <dbReference type="ARBA" id="ARBA00022823"/>
    </source>
</evidence>
<dbReference type="InterPro" id="IPR023213">
    <property type="entry name" value="CAT-like_dom_sf"/>
</dbReference>
<evidence type="ECO:0000256" key="6">
    <source>
        <dbReference type="ARBA" id="ARBA00022946"/>
    </source>
</evidence>
<evidence type="ECO:0000256" key="1">
    <source>
        <dbReference type="ARBA" id="ARBA00001938"/>
    </source>
</evidence>
<dbReference type="Pfam" id="PF00364">
    <property type="entry name" value="Biotin_lipoyl"/>
    <property type="match status" value="1"/>
</dbReference>
<evidence type="ECO:0000256" key="9">
    <source>
        <dbReference type="ARBA" id="ARBA00051775"/>
    </source>
</evidence>
<dbReference type="PROSITE" id="PS51826">
    <property type="entry name" value="PSBD"/>
    <property type="match status" value="1"/>
</dbReference>
<dbReference type="InterPro" id="IPR001078">
    <property type="entry name" value="2-oxoacid_DH_actylTfrase"/>
</dbReference>
<keyword evidence="4 10" id="KW-0808">Transferase</keyword>
<evidence type="ECO:0000256" key="10">
    <source>
        <dbReference type="RuleBase" id="RU003423"/>
    </source>
</evidence>
<dbReference type="EC" id="2.3.1.-" evidence="10"/>
<dbReference type="Gene3D" id="4.10.320.10">
    <property type="entry name" value="E3-binding domain"/>
    <property type="match status" value="1"/>
</dbReference>
<accession>A0A0N5AHI5</accession>
<keyword evidence="8 10" id="KW-0012">Acyltransferase</keyword>
<dbReference type="SUPFAM" id="SSF51230">
    <property type="entry name" value="Single hybrid motif"/>
    <property type="match status" value="1"/>
</dbReference>
<evidence type="ECO:0000259" key="12">
    <source>
        <dbReference type="PROSITE" id="PS51826"/>
    </source>
</evidence>
<proteinExistence type="inferred from homology"/>
<keyword evidence="7" id="KW-0496">Mitochondrion</keyword>
<evidence type="ECO:0000256" key="8">
    <source>
        <dbReference type="ARBA" id="ARBA00023315"/>
    </source>
</evidence>
<dbReference type="Gene3D" id="2.40.50.100">
    <property type="match status" value="1"/>
</dbReference>
<keyword evidence="13" id="KW-1185">Reference proteome</keyword>
<dbReference type="FunFam" id="2.40.50.100:FF:000013">
    <property type="entry name" value="Dihydrolipoamide acetyltransferase component of pyruvate dehydrogenase complex"/>
    <property type="match status" value="1"/>
</dbReference>
<dbReference type="GO" id="GO:0005829">
    <property type="term" value="C:cytosol"/>
    <property type="evidence" value="ECO:0007669"/>
    <property type="project" value="UniProtKB-ARBA"/>
</dbReference>
<dbReference type="STRING" id="451379.A0A0N5AHI5"/>
<comment type="subcellular location">
    <subcellularLocation>
        <location evidence="2">Mitochondrion matrix</location>
    </subcellularLocation>
</comment>
<dbReference type="Pfam" id="PF02817">
    <property type="entry name" value="E3_binding"/>
    <property type="match status" value="1"/>
</dbReference>
<evidence type="ECO:0000256" key="3">
    <source>
        <dbReference type="ARBA" id="ARBA00007317"/>
    </source>
</evidence>
<comment type="similarity">
    <text evidence="3 10">Belongs to the 2-oxoacid dehydrogenase family.</text>
</comment>
<dbReference type="AlphaFoldDB" id="A0A0N5AHI5"/>
<dbReference type="WBParaSite" id="SMUV_0000383801-mRNA-1">
    <property type="protein sequence ID" value="SMUV_0000383801-mRNA-1"/>
    <property type="gene ID" value="SMUV_0000383801"/>
</dbReference>
<dbReference type="GO" id="GO:0016407">
    <property type="term" value="F:acetyltransferase activity"/>
    <property type="evidence" value="ECO:0007669"/>
    <property type="project" value="TreeGrafter"/>
</dbReference>
<evidence type="ECO:0000256" key="2">
    <source>
        <dbReference type="ARBA" id="ARBA00004305"/>
    </source>
</evidence>
<dbReference type="InterPro" id="IPR004167">
    <property type="entry name" value="PSBD"/>
</dbReference>
<dbReference type="InterPro" id="IPR011053">
    <property type="entry name" value="Single_hybrid_motif"/>
</dbReference>
<feature type="domain" description="Peripheral subunit-binding (PSBD)" evidence="12">
    <location>
        <begin position="109"/>
        <end position="146"/>
    </location>
</feature>
<dbReference type="Gene3D" id="3.30.559.10">
    <property type="entry name" value="Chloramphenicol acetyltransferase-like domain"/>
    <property type="match status" value="1"/>
</dbReference>
<dbReference type="SUPFAM" id="SSF52777">
    <property type="entry name" value="CoA-dependent acyltransferases"/>
    <property type="match status" value="1"/>
</dbReference>
<dbReference type="GO" id="GO:0005759">
    <property type="term" value="C:mitochondrial matrix"/>
    <property type="evidence" value="ECO:0007669"/>
    <property type="project" value="UniProtKB-SubCell"/>
</dbReference>